<dbReference type="Pfam" id="PF18845">
    <property type="entry name" value="baeRF_family3"/>
    <property type="match status" value="1"/>
</dbReference>
<accession>D7CRM1</accession>
<dbReference type="RefSeq" id="WP_013176891.1">
    <property type="nucleotide sequence ID" value="NC_014221.1"/>
</dbReference>
<organism evidence="1 2">
    <name type="scientific">Truepera radiovictrix (strain DSM 17093 / CIP 108686 / LMG 22925 / RQ-24)</name>
    <dbReference type="NCBI Taxonomy" id="649638"/>
    <lineage>
        <taxon>Bacteria</taxon>
        <taxon>Thermotogati</taxon>
        <taxon>Deinococcota</taxon>
        <taxon>Deinococci</taxon>
        <taxon>Trueperales</taxon>
        <taxon>Trueperaceae</taxon>
        <taxon>Truepera</taxon>
    </lineage>
</organism>
<dbReference type="Proteomes" id="UP000000379">
    <property type="component" value="Chromosome"/>
</dbReference>
<dbReference type="EMBL" id="CP002049">
    <property type="protein sequence ID" value="ADI13511.1"/>
    <property type="molecule type" value="Genomic_DNA"/>
</dbReference>
<reference evidence="2" key="1">
    <citation type="submission" date="2010-05" db="EMBL/GenBank/DDBJ databases">
        <title>The complete genome of Truepera radiovictris DSM 17093.</title>
        <authorList>
            <consortium name="US DOE Joint Genome Institute (JGI-PGF)"/>
            <person name="Lucas S."/>
            <person name="Copeland A."/>
            <person name="Lapidus A."/>
            <person name="Glavina del Rio T."/>
            <person name="Dalin E."/>
            <person name="Tice H."/>
            <person name="Bruce D."/>
            <person name="Goodwin L."/>
            <person name="Pitluck S."/>
            <person name="Kyrpides N."/>
            <person name="Mavromatis K."/>
            <person name="Ovchinnikova G."/>
            <person name="Munk A.C."/>
            <person name="Detter J.C."/>
            <person name="Han C."/>
            <person name="Tapia R."/>
            <person name="Land M."/>
            <person name="Hauser L."/>
            <person name="Markowitz V."/>
            <person name="Cheng J.-F."/>
            <person name="Hugenholtz P."/>
            <person name="Woyke T."/>
            <person name="Wu D."/>
            <person name="Tindall B."/>
            <person name="Pomrenke H.G."/>
            <person name="Brambilla E."/>
            <person name="Klenk H.-P."/>
            <person name="Eisen J.A."/>
        </authorList>
    </citation>
    <scope>NUCLEOTIDE SEQUENCE [LARGE SCALE GENOMIC DNA]</scope>
    <source>
        <strain evidence="2">DSM 17093 / CIP 108686 / LMG 22925 / RQ-24</strain>
    </source>
</reference>
<dbReference type="AlphaFoldDB" id="D7CRM1"/>
<dbReference type="OrthoDB" id="4393931at2"/>
<protein>
    <submittedName>
        <fullName evidence="1">Uncharacterized protein</fullName>
    </submittedName>
</protein>
<proteinExistence type="predicted"/>
<dbReference type="eggNOG" id="COG1503">
    <property type="taxonomic scope" value="Bacteria"/>
</dbReference>
<keyword evidence="2" id="KW-1185">Reference proteome</keyword>
<dbReference type="KEGG" id="tra:Trad_0372"/>
<gene>
    <name evidence="1" type="ordered locus">Trad_0372</name>
</gene>
<evidence type="ECO:0000313" key="1">
    <source>
        <dbReference type="EMBL" id="ADI13511.1"/>
    </source>
</evidence>
<dbReference type="HOGENOM" id="CLU_044180_2_0_0"/>
<dbReference type="InterPro" id="IPR041289">
    <property type="entry name" value="Bact_RF_family3"/>
</dbReference>
<dbReference type="STRING" id="649638.Trad_0372"/>
<evidence type="ECO:0000313" key="2">
    <source>
        <dbReference type="Proteomes" id="UP000000379"/>
    </source>
</evidence>
<name>D7CRM1_TRURR</name>
<sequence length="382" mass="42438">MDIPTKEDLTALSEQGEGYAVSIYMPTHKAGKDTRENPIRFKNRLQEAEEQLRRHGLKGDDIDALLAPARKLDDYRFWQNQREGLAVFVQGGSERHFLLPYAPDELTVVARRTHLKPLLPLLTGDGRFFILAMSLGGARLLEATRYSVTEVPVEGVPTSLEEALQYDDPEPFHEHYTVTAANRGGEALVQGQGAGEDERKTNILRFFRAFDNGLRALLAPQGDRIPVVFAGDKGLFPIYQEANHYNGLLDRAVEGNPEGLREEELHARAWEVVEPHFRAQRERDAAAFGEALGTGRAGTALEEVLWAALDARIATLFVPLGERAWGTFDAEARRLERTDEGPESYDLYDAAATYTLLYGGTVYAVAPDEVPGDGPLAAVYRF</sequence>
<reference evidence="1 2" key="2">
    <citation type="journal article" date="2011" name="Stand. Genomic Sci.">
        <title>Complete genome sequence of Truepera radiovictrix type strain (RQ-24).</title>
        <authorList>
            <person name="Ivanova N."/>
            <person name="Rohde C."/>
            <person name="Munk C."/>
            <person name="Nolan M."/>
            <person name="Lucas S."/>
            <person name="Del Rio T.G."/>
            <person name="Tice H."/>
            <person name="Deshpande S."/>
            <person name="Cheng J.F."/>
            <person name="Tapia R."/>
            <person name="Han C."/>
            <person name="Goodwin L."/>
            <person name="Pitluck S."/>
            <person name="Liolios K."/>
            <person name="Mavromatis K."/>
            <person name="Mikhailova N."/>
            <person name="Pati A."/>
            <person name="Chen A."/>
            <person name="Palaniappan K."/>
            <person name="Land M."/>
            <person name="Hauser L."/>
            <person name="Chang Y.J."/>
            <person name="Jeffries C.D."/>
            <person name="Brambilla E."/>
            <person name="Rohde M."/>
            <person name="Goker M."/>
            <person name="Tindall B.J."/>
            <person name="Woyke T."/>
            <person name="Bristow J."/>
            <person name="Eisen J.A."/>
            <person name="Markowitz V."/>
            <person name="Hugenholtz P."/>
            <person name="Kyrpides N.C."/>
            <person name="Klenk H.P."/>
            <person name="Lapidus A."/>
        </authorList>
    </citation>
    <scope>NUCLEOTIDE SEQUENCE [LARGE SCALE GENOMIC DNA]</scope>
    <source>
        <strain evidence="2">DSM 17093 / CIP 108686 / LMG 22925 / RQ-24</strain>
    </source>
</reference>